<evidence type="ECO:0000256" key="4">
    <source>
        <dbReference type="ARBA" id="ARBA00022840"/>
    </source>
</evidence>
<sequence>MGDTKWTEDQLKAITTRGCNLLVAAAAGSGKTAVLVERIIRIITNENNPVDIDRLLVVT</sequence>
<dbReference type="GO" id="GO:0016787">
    <property type="term" value="F:hydrolase activity"/>
    <property type="evidence" value="ECO:0007669"/>
    <property type="project" value="UniProtKB-KW"/>
</dbReference>
<evidence type="ECO:0000256" key="2">
    <source>
        <dbReference type="ARBA" id="ARBA00022801"/>
    </source>
</evidence>
<evidence type="ECO:0000256" key="1">
    <source>
        <dbReference type="ARBA" id="ARBA00022741"/>
    </source>
</evidence>
<evidence type="ECO:0000259" key="5">
    <source>
        <dbReference type="Pfam" id="PF00580"/>
    </source>
</evidence>
<dbReference type="SUPFAM" id="SSF52540">
    <property type="entry name" value="P-loop containing nucleoside triphosphate hydrolases"/>
    <property type="match status" value="1"/>
</dbReference>
<evidence type="ECO:0000256" key="3">
    <source>
        <dbReference type="ARBA" id="ARBA00022806"/>
    </source>
</evidence>
<dbReference type="InterPro" id="IPR027417">
    <property type="entry name" value="P-loop_NTPase"/>
</dbReference>
<keyword evidence="4" id="KW-0067">ATP-binding</keyword>
<reference evidence="6" key="1">
    <citation type="submission" date="2019-11" db="EMBL/GenBank/DDBJ databases">
        <title>Characterization of Clostridium perfringens isolates from swine manure treated agricultural soils.</title>
        <authorList>
            <person name="Wushke S.T."/>
        </authorList>
    </citation>
    <scope>NUCLEOTIDE SEQUENCE</scope>
    <source>
        <strain evidence="6">X26</strain>
    </source>
</reference>
<keyword evidence="1" id="KW-0547">Nucleotide-binding</keyword>
<name>A0AAW9IK23_CLOPF</name>
<proteinExistence type="predicted"/>
<dbReference type="Proteomes" id="UP001291306">
    <property type="component" value="Unassembled WGS sequence"/>
</dbReference>
<evidence type="ECO:0000313" key="7">
    <source>
        <dbReference type="Proteomes" id="UP001291306"/>
    </source>
</evidence>
<evidence type="ECO:0000313" key="6">
    <source>
        <dbReference type="EMBL" id="MDZ5001182.1"/>
    </source>
</evidence>
<feature type="non-terminal residue" evidence="6">
    <location>
        <position position="59"/>
    </location>
</feature>
<dbReference type="RefSeq" id="WP_416173581.1">
    <property type="nucleotide sequence ID" value="NZ_WNVC01001120.1"/>
</dbReference>
<dbReference type="GO" id="GO:0005524">
    <property type="term" value="F:ATP binding"/>
    <property type="evidence" value="ECO:0007669"/>
    <property type="project" value="UniProtKB-KW"/>
</dbReference>
<dbReference type="AlphaFoldDB" id="A0AAW9IK23"/>
<feature type="domain" description="UvrD-like helicase ATP-binding" evidence="5">
    <location>
        <begin position="6"/>
        <end position="59"/>
    </location>
</feature>
<dbReference type="InterPro" id="IPR014016">
    <property type="entry name" value="UvrD-like_ATP-bd"/>
</dbReference>
<keyword evidence="2" id="KW-0378">Hydrolase</keyword>
<dbReference type="Pfam" id="PF00580">
    <property type="entry name" value="UvrD-helicase"/>
    <property type="match status" value="1"/>
</dbReference>
<dbReference type="Gene3D" id="3.40.50.300">
    <property type="entry name" value="P-loop containing nucleotide triphosphate hydrolases"/>
    <property type="match status" value="1"/>
</dbReference>
<accession>A0AAW9IK23</accession>
<organism evidence="6 7">
    <name type="scientific">Clostridium perfringens</name>
    <dbReference type="NCBI Taxonomy" id="1502"/>
    <lineage>
        <taxon>Bacteria</taxon>
        <taxon>Bacillati</taxon>
        <taxon>Bacillota</taxon>
        <taxon>Clostridia</taxon>
        <taxon>Eubacteriales</taxon>
        <taxon>Clostridiaceae</taxon>
        <taxon>Clostridium</taxon>
    </lineage>
</organism>
<dbReference type="GO" id="GO:0004386">
    <property type="term" value="F:helicase activity"/>
    <property type="evidence" value="ECO:0007669"/>
    <property type="project" value="UniProtKB-KW"/>
</dbReference>
<protein>
    <recommendedName>
        <fullName evidence="5">UvrD-like helicase ATP-binding domain-containing protein</fullName>
    </recommendedName>
</protein>
<comment type="caution">
    <text evidence="6">The sequence shown here is derived from an EMBL/GenBank/DDBJ whole genome shotgun (WGS) entry which is preliminary data.</text>
</comment>
<keyword evidence="3" id="KW-0347">Helicase</keyword>
<gene>
    <name evidence="6" type="ORF">GNF79_19415</name>
</gene>
<dbReference type="EMBL" id="WNVC01001120">
    <property type="protein sequence ID" value="MDZ5001182.1"/>
    <property type="molecule type" value="Genomic_DNA"/>
</dbReference>